<dbReference type="Gene3D" id="1.20.144.10">
    <property type="entry name" value="Phosphatidic acid phosphatase type 2/haloperoxidase"/>
    <property type="match status" value="1"/>
</dbReference>
<keyword evidence="5 6" id="KW-0472">Membrane</keyword>
<feature type="domain" description="Phosphatidic acid phosphatase type 2/haloperoxidase" evidence="7">
    <location>
        <begin position="92"/>
        <end position="235"/>
    </location>
</feature>
<dbReference type="PANTHER" id="PTHR10165">
    <property type="entry name" value="LIPID PHOSPHATE PHOSPHATASE"/>
    <property type="match status" value="1"/>
</dbReference>
<comment type="caution">
    <text evidence="8">The sequence shown here is derived from an EMBL/GenBank/DDBJ whole genome shotgun (WGS) entry which is preliminary data.</text>
</comment>
<comment type="similarity">
    <text evidence="2">Belongs to the PA-phosphatase related phosphoesterase family.</text>
</comment>
<dbReference type="GO" id="GO:0008195">
    <property type="term" value="F:phosphatidate phosphatase activity"/>
    <property type="evidence" value="ECO:0007669"/>
    <property type="project" value="TreeGrafter"/>
</dbReference>
<evidence type="ECO:0000256" key="5">
    <source>
        <dbReference type="ARBA" id="ARBA00023136"/>
    </source>
</evidence>
<evidence type="ECO:0000256" key="3">
    <source>
        <dbReference type="ARBA" id="ARBA00022692"/>
    </source>
</evidence>
<name>A0A2Z6RUP6_9GLOM</name>
<dbReference type="EMBL" id="BEXD01004074">
    <property type="protein sequence ID" value="GBC06444.1"/>
    <property type="molecule type" value="Genomic_DNA"/>
</dbReference>
<sequence>MSGYTKLQLLKAYAIDWILCFVFLAIFFGVDRLEPYHRLFSLEDKTIQFTYAEKERVPMWLCAVIVVVFPFLVMTFVALVIKKSMHDWHHASLGLLMGLTLALMVTEVFKNTVGRPRPDFLDRCQPKAGATDSPVFGLSDASICTRTDLLKDGFKSFLSGHSSTSFAGMGFLSLYFAGKLHVFDQKGYTYKGFIVAAPLVVATLIAVSRTEDYRHHWQDVLAGGLVGFLLSFFAYHQYYPSLNSKISDRPFTIRLKQPTPHYKAEFNFMDGSEVEITVVKNDEHVIAKDSRALLAADTSNTTPDGGSAEIIVS</sequence>
<protein>
    <submittedName>
        <fullName evidence="9">PAP2-domain-containing protein</fullName>
    </submittedName>
</protein>
<dbReference type="GO" id="GO:0016020">
    <property type="term" value="C:membrane"/>
    <property type="evidence" value="ECO:0007669"/>
    <property type="project" value="UniProtKB-SubCell"/>
</dbReference>
<feature type="transmembrane region" description="Helical" evidence="6">
    <location>
        <begin position="93"/>
        <end position="109"/>
    </location>
</feature>
<evidence type="ECO:0000256" key="2">
    <source>
        <dbReference type="ARBA" id="ARBA00008816"/>
    </source>
</evidence>
<dbReference type="InterPro" id="IPR043216">
    <property type="entry name" value="PAP-like"/>
</dbReference>
<evidence type="ECO:0000256" key="4">
    <source>
        <dbReference type="ARBA" id="ARBA00022989"/>
    </source>
</evidence>
<feature type="transmembrane region" description="Helical" evidence="6">
    <location>
        <begin position="188"/>
        <end position="208"/>
    </location>
</feature>
<reference evidence="9" key="2">
    <citation type="submission" date="2019-10" db="EMBL/GenBank/DDBJ databases">
        <title>Conservation and host-specific expression of non-tandemly repeated heterogenous ribosome RNA gene in arbuscular mycorrhizal fungi.</title>
        <authorList>
            <person name="Maeda T."/>
            <person name="Kobayashi Y."/>
            <person name="Nakagawa T."/>
            <person name="Ezawa T."/>
            <person name="Yamaguchi K."/>
            <person name="Bino T."/>
            <person name="Nishimoto Y."/>
            <person name="Shigenobu S."/>
            <person name="Kawaguchi M."/>
        </authorList>
    </citation>
    <scope>NUCLEOTIDE SEQUENCE</scope>
    <source>
        <strain evidence="9">HR1</strain>
    </source>
</reference>
<reference evidence="8 10" key="1">
    <citation type="submission" date="2017-11" db="EMBL/GenBank/DDBJ databases">
        <title>The genome of Rhizophagus clarus HR1 reveals common genetic basis of auxotrophy among arbuscular mycorrhizal fungi.</title>
        <authorList>
            <person name="Kobayashi Y."/>
        </authorList>
    </citation>
    <scope>NUCLEOTIDE SEQUENCE [LARGE SCALE GENOMIC DNA]</scope>
    <source>
        <strain evidence="8 10">HR1</strain>
    </source>
</reference>
<feature type="transmembrane region" description="Helical" evidence="6">
    <location>
        <begin position="12"/>
        <end position="30"/>
    </location>
</feature>
<evidence type="ECO:0000256" key="1">
    <source>
        <dbReference type="ARBA" id="ARBA00004141"/>
    </source>
</evidence>
<dbReference type="SMART" id="SM00014">
    <property type="entry name" value="acidPPc"/>
    <property type="match status" value="1"/>
</dbReference>
<keyword evidence="3 6" id="KW-0812">Transmembrane</keyword>
<dbReference type="AlphaFoldDB" id="A0A2Z6RUP6"/>
<keyword evidence="10" id="KW-1185">Reference proteome</keyword>
<evidence type="ECO:0000259" key="7">
    <source>
        <dbReference type="SMART" id="SM00014"/>
    </source>
</evidence>
<evidence type="ECO:0000313" key="10">
    <source>
        <dbReference type="Proteomes" id="UP000247702"/>
    </source>
</evidence>
<comment type="subcellular location">
    <subcellularLocation>
        <location evidence="1">Membrane</location>
        <topology evidence="1">Multi-pass membrane protein</topology>
    </subcellularLocation>
</comment>
<dbReference type="GO" id="GO:0046839">
    <property type="term" value="P:phospholipid dephosphorylation"/>
    <property type="evidence" value="ECO:0007669"/>
    <property type="project" value="TreeGrafter"/>
</dbReference>
<dbReference type="PANTHER" id="PTHR10165:SF35">
    <property type="entry name" value="RE23632P"/>
    <property type="match status" value="1"/>
</dbReference>
<evidence type="ECO:0000313" key="8">
    <source>
        <dbReference type="EMBL" id="GBC06444.1"/>
    </source>
</evidence>
<dbReference type="CDD" id="cd03390">
    <property type="entry name" value="PAP2_containing_1_like"/>
    <property type="match status" value="1"/>
</dbReference>
<gene>
    <name evidence="9" type="ORF">RCL2_000353100</name>
    <name evidence="8" type="ORF">RclHR1_06830012</name>
</gene>
<feature type="transmembrane region" description="Helical" evidence="6">
    <location>
        <begin position="157"/>
        <end position="176"/>
    </location>
</feature>
<dbReference type="SUPFAM" id="SSF48317">
    <property type="entry name" value="Acid phosphatase/Vanadium-dependent haloperoxidase"/>
    <property type="match status" value="1"/>
</dbReference>
<feature type="transmembrane region" description="Helical" evidence="6">
    <location>
        <begin position="220"/>
        <end position="239"/>
    </location>
</feature>
<keyword evidence="4 6" id="KW-1133">Transmembrane helix</keyword>
<dbReference type="Pfam" id="PF01569">
    <property type="entry name" value="PAP2"/>
    <property type="match status" value="1"/>
</dbReference>
<evidence type="ECO:0000256" key="6">
    <source>
        <dbReference type="SAM" id="Phobius"/>
    </source>
</evidence>
<dbReference type="InterPro" id="IPR036938">
    <property type="entry name" value="PAP2/HPO_sf"/>
</dbReference>
<evidence type="ECO:0000313" key="9">
    <source>
        <dbReference type="EMBL" id="GES76125.1"/>
    </source>
</evidence>
<dbReference type="EMBL" id="BLAL01000018">
    <property type="protein sequence ID" value="GES76125.1"/>
    <property type="molecule type" value="Genomic_DNA"/>
</dbReference>
<organism evidence="8 10">
    <name type="scientific">Rhizophagus clarus</name>
    <dbReference type="NCBI Taxonomy" id="94130"/>
    <lineage>
        <taxon>Eukaryota</taxon>
        <taxon>Fungi</taxon>
        <taxon>Fungi incertae sedis</taxon>
        <taxon>Mucoromycota</taxon>
        <taxon>Glomeromycotina</taxon>
        <taxon>Glomeromycetes</taxon>
        <taxon>Glomerales</taxon>
        <taxon>Glomeraceae</taxon>
        <taxon>Rhizophagus</taxon>
    </lineage>
</organism>
<dbReference type="InterPro" id="IPR000326">
    <property type="entry name" value="PAP2/HPO"/>
</dbReference>
<proteinExistence type="inferred from homology"/>
<dbReference type="GO" id="GO:0006644">
    <property type="term" value="P:phospholipid metabolic process"/>
    <property type="evidence" value="ECO:0007669"/>
    <property type="project" value="InterPro"/>
</dbReference>
<dbReference type="OrthoDB" id="8907274at2759"/>
<dbReference type="Proteomes" id="UP000247702">
    <property type="component" value="Unassembled WGS sequence"/>
</dbReference>
<dbReference type="STRING" id="94130.A0A2Z6RUP6"/>
<feature type="transmembrane region" description="Helical" evidence="6">
    <location>
        <begin position="57"/>
        <end position="81"/>
    </location>
</feature>
<dbReference type="Proteomes" id="UP000615446">
    <property type="component" value="Unassembled WGS sequence"/>
</dbReference>
<accession>A0A2Z6RUP6</accession>